<keyword evidence="1" id="KW-0067">ATP-binding</keyword>
<dbReference type="PROSITE" id="PS50975">
    <property type="entry name" value="ATP_GRASP"/>
    <property type="match status" value="1"/>
</dbReference>
<gene>
    <name evidence="3" type="ORF">A2846_03980</name>
</gene>
<sequence>MLNQAEKKKCYHCGNNPIPHGLNLANEYFMMFLHRLDGLNRSWLGRSVDRIMYAATGVLVKLGIVLKMAEIELDTAKITSTRLKVIIEEARSRGILCGRVTLFGRPTGICFAQIGRKEILFTVFPIPQKLKTDAVHWMDDKMVVKKKLIEAGLPVPHGGVFSSFASMRKAFDGLDKPVIVKPASGSRGRHTTTFINTEDELREAYRVGRKLAPRLVMEEHLVGSVYRGTIINGVLAGILRGDPPRITGDGKSTISELINTKNFHRHTKVKEYKISPLTAGFLKRSGDYSLEMVLPKGKTIDLTEKIGVSYGGYSAEEYDIAHPKIKEVLEKAGRAINYPVMGFDFIIGDITKDPDAQKWGIIECNSVPFLDLHHFPVEGTPRNAARHVWDMWEKQ</sequence>
<evidence type="ECO:0000313" key="3">
    <source>
        <dbReference type="EMBL" id="OGE84151.1"/>
    </source>
</evidence>
<organism evidence="3 4">
    <name type="scientific">Candidatus Doudnabacteria bacterium RIFCSPHIGHO2_01_FULL_49_9</name>
    <dbReference type="NCBI Taxonomy" id="1817827"/>
    <lineage>
        <taxon>Bacteria</taxon>
        <taxon>Candidatus Doudnaibacteriota</taxon>
    </lineage>
</organism>
<dbReference type="AlphaFoldDB" id="A0A1F5P2Q7"/>
<dbReference type="InterPro" id="IPR013815">
    <property type="entry name" value="ATP_grasp_subdomain_1"/>
</dbReference>
<reference evidence="3 4" key="1">
    <citation type="journal article" date="2016" name="Nat. Commun.">
        <title>Thousands of microbial genomes shed light on interconnected biogeochemical processes in an aquifer system.</title>
        <authorList>
            <person name="Anantharaman K."/>
            <person name="Brown C.T."/>
            <person name="Hug L.A."/>
            <person name="Sharon I."/>
            <person name="Castelle C.J."/>
            <person name="Probst A.J."/>
            <person name="Thomas B.C."/>
            <person name="Singh A."/>
            <person name="Wilkins M.J."/>
            <person name="Karaoz U."/>
            <person name="Brodie E.L."/>
            <person name="Williams K.H."/>
            <person name="Hubbard S.S."/>
            <person name="Banfield J.F."/>
        </authorList>
    </citation>
    <scope>NUCLEOTIDE SEQUENCE [LARGE SCALE GENOMIC DNA]</scope>
</reference>
<dbReference type="EMBL" id="MFEN01000024">
    <property type="protein sequence ID" value="OGE84151.1"/>
    <property type="molecule type" value="Genomic_DNA"/>
</dbReference>
<comment type="caution">
    <text evidence="3">The sequence shown here is derived from an EMBL/GenBank/DDBJ whole genome shotgun (WGS) entry which is preliminary data.</text>
</comment>
<proteinExistence type="predicted"/>
<keyword evidence="1" id="KW-0547">Nucleotide-binding</keyword>
<accession>A0A1F5P2Q7</accession>
<name>A0A1F5P2Q7_9BACT</name>
<dbReference type="InterPro" id="IPR011761">
    <property type="entry name" value="ATP-grasp"/>
</dbReference>
<dbReference type="Gene3D" id="3.30.1490.20">
    <property type="entry name" value="ATP-grasp fold, A domain"/>
    <property type="match status" value="1"/>
</dbReference>
<protein>
    <recommendedName>
        <fullName evidence="2">ATP-grasp domain-containing protein</fullName>
    </recommendedName>
</protein>
<evidence type="ECO:0000256" key="1">
    <source>
        <dbReference type="PROSITE-ProRule" id="PRU00409"/>
    </source>
</evidence>
<evidence type="ECO:0000259" key="2">
    <source>
        <dbReference type="PROSITE" id="PS50975"/>
    </source>
</evidence>
<dbReference type="GO" id="GO:0046872">
    <property type="term" value="F:metal ion binding"/>
    <property type="evidence" value="ECO:0007669"/>
    <property type="project" value="InterPro"/>
</dbReference>
<dbReference type="Proteomes" id="UP000176339">
    <property type="component" value="Unassembled WGS sequence"/>
</dbReference>
<dbReference type="Gene3D" id="3.30.470.20">
    <property type="entry name" value="ATP-grasp fold, B domain"/>
    <property type="match status" value="1"/>
</dbReference>
<feature type="domain" description="ATP-grasp" evidence="2">
    <location>
        <begin position="145"/>
        <end position="393"/>
    </location>
</feature>
<evidence type="ECO:0000313" key="4">
    <source>
        <dbReference type="Proteomes" id="UP000176339"/>
    </source>
</evidence>
<dbReference type="GO" id="GO:0005524">
    <property type="term" value="F:ATP binding"/>
    <property type="evidence" value="ECO:0007669"/>
    <property type="project" value="UniProtKB-UniRule"/>
</dbReference>
<dbReference type="SUPFAM" id="SSF56059">
    <property type="entry name" value="Glutathione synthetase ATP-binding domain-like"/>
    <property type="match status" value="1"/>
</dbReference>